<evidence type="ECO:0000313" key="2">
    <source>
        <dbReference type="Proteomes" id="UP001626550"/>
    </source>
</evidence>
<accession>A0ABD2PV67</accession>
<organism evidence="1 2">
    <name type="scientific">Cichlidogyrus casuarinus</name>
    <dbReference type="NCBI Taxonomy" id="1844966"/>
    <lineage>
        <taxon>Eukaryota</taxon>
        <taxon>Metazoa</taxon>
        <taxon>Spiralia</taxon>
        <taxon>Lophotrochozoa</taxon>
        <taxon>Platyhelminthes</taxon>
        <taxon>Monogenea</taxon>
        <taxon>Monopisthocotylea</taxon>
        <taxon>Dactylogyridea</taxon>
        <taxon>Ancyrocephalidae</taxon>
        <taxon>Cichlidogyrus</taxon>
    </lineage>
</organism>
<dbReference type="SUPFAM" id="SSF52540">
    <property type="entry name" value="P-loop containing nucleoside triphosphate hydrolases"/>
    <property type="match status" value="1"/>
</dbReference>
<dbReference type="Proteomes" id="UP001626550">
    <property type="component" value="Unassembled WGS sequence"/>
</dbReference>
<comment type="caution">
    <text evidence="1">The sequence shown here is derived from an EMBL/GenBank/DDBJ whole genome shotgun (WGS) entry which is preliminary data.</text>
</comment>
<protein>
    <recommendedName>
        <fullName evidence="3">ATPase AAA-type core domain-containing protein</fullName>
    </recommendedName>
</protein>
<dbReference type="InterPro" id="IPR027417">
    <property type="entry name" value="P-loop_NTPase"/>
</dbReference>
<name>A0ABD2PV67_9PLAT</name>
<sequence length="391" mass="43911">MVLDLFLDREIITSNDIKVFSPLVLKNHGLCFSFSSEPPRSFITSRAKQRLAHQNIRDNSFFDFIEYSLKHRLRKSPYGPNYPVDNNFITIGSHDIIRVLGLNISIHFTSIKANDKCFVSAHECPLLALDEELVLDSEEQNELTGNVSFSEESSDLTLFKVMATTDLKIARMSPSHSNQTNPPLYGLDCSFQFLQSLIVQFNGSCEALHSFPEAFGALIYGLHGCGKRTLLEKLYSHFSLSDKNLNVGLITRNHDLEAVKSLLESSNGRGTVIFIPSFDQWLHHINIDKSNTVTEESSDDDPKINPNTVSQFLAVILASSSPVMLVVSCVDDHSVLQNPDLRKVIYKKHLVHLPIAETRLRILSDLMKQFNLPLFQALPHVAANMHGYTVG</sequence>
<evidence type="ECO:0000313" key="1">
    <source>
        <dbReference type="EMBL" id="KAL3311154.1"/>
    </source>
</evidence>
<gene>
    <name evidence="1" type="ORF">Ciccas_010266</name>
</gene>
<evidence type="ECO:0008006" key="3">
    <source>
        <dbReference type="Google" id="ProtNLM"/>
    </source>
</evidence>
<reference evidence="1 2" key="1">
    <citation type="submission" date="2024-11" db="EMBL/GenBank/DDBJ databases">
        <title>Adaptive evolution of stress response genes in parasites aligns with host niche diversity.</title>
        <authorList>
            <person name="Hahn C."/>
            <person name="Resl P."/>
        </authorList>
    </citation>
    <scope>NUCLEOTIDE SEQUENCE [LARGE SCALE GENOMIC DNA]</scope>
    <source>
        <strain evidence="1">EGGRZ-B1_66</strain>
        <tissue evidence="1">Body</tissue>
    </source>
</reference>
<proteinExistence type="predicted"/>
<dbReference type="EMBL" id="JBJKFK010002406">
    <property type="protein sequence ID" value="KAL3311154.1"/>
    <property type="molecule type" value="Genomic_DNA"/>
</dbReference>
<keyword evidence="2" id="KW-1185">Reference proteome</keyword>
<dbReference type="AlphaFoldDB" id="A0ABD2PV67"/>